<organism evidence="1 2">
    <name type="scientific">Streptomyces phage BayC</name>
    <dbReference type="NCBI Taxonomy" id="2182342"/>
    <lineage>
        <taxon>Viruses</taxon>
        <taxon>Duplodnaviria</taxon>
        <taxon>Heunggongvirae</taxon>
        <taxon>Uroviricota</taxon>
        <taxon>Caudoviricetes</taxon>
        <taxon>Woodruffvirus</taxon>
        <taxon>Woodruffvirus TP1604</taxon>
    </lineage>
</organism>
<dbReference type="Proteomes" id="UP000247019">
    <property type="component" value="Genome"/>
</dbReference>
<dbReference type="GO" id="GO:0032259">
    <property type="term" value="P:methylation"/>
    <property type="evidence" value="ECO:0007669"/>
    <property type="project" value="UniProtKB-KW"/>
</dbReference>
<dbReference type="GO" id="GO:0008168">
    <property type="term" value="F:methyltransferase activity"/>
    <property type="evidence" value="ECO:0007669"/>
    <property type="project" value="UniProtKB-KW"/>
</dbReference>
<keyword evidence="1" id="KW-0808">Transferase</keyword>
<name>A0A2U8UW96_9CAUD</name>
<proteinExistence type="predicted"/>
<dbReference type="Gene3D" id="3.40.50.150">
    <property type="entry name" value="Vaccinia Virus protein VP39"/>
    <property type="match status" value="1"/>
</dbReference>
<evidence type="ECO:0000313" key="1">
    <source>
        <dbReference type="EMBL" id="AWN08399.1"/>
    </source>
</evidence>
<dbReference type="EMBL" id="MH178381">
    <property type="protein sequence ID" value="AWN08399.1"/>
    <property type="molecule type" value="Genomic_DNA"/>
</dbReference>
<protein>
    <submittedName>
        <fullName evidence="1">DNA methyltransferase</fullName>
    </submittedName>
</protein>
<accession>A0A2U8UW96</accession>
<sequence length="212" mass="23811">MVDLYCRQGGATKGFQDAGFYVIGVDIEDQPRYCGDSFVQADAVQWLKDNAEWIKANAELVAGSPPCQFYSATQRIMQNEHPDLIGPTRTVLLDIGVPYVLENVEDAAAYLVNPVRLCGESFGIHTYRHRLFEPGGWTLPEPVHQPHTAKTVKMGRTLREGDYYHAVGNFTGVDYVRRDMGVPWMNREGIRECIPPAYAEYIGRHFRAATGV</sequence>
<dbReference type="InterPro" id="IPR029063">
    <property type="entry name" value="SAM-dependent_MTases_sf"/>
</dbReference>
<gene>
    <name evidence="1" type="primary">39</name>
    <name evidence="1" type="ORF">SEA_BAYC_39</name>
</gene>
<evidence type="ECO:0000313" key="2">
    <source>
        <dbReference type="Proteomes" id="UP000247019"/>
    </source>
</evidence>
<reference evidence="1 2" key="1">
    <citation type="submission" date="2018-04" db="EMBL/GenBank/DDBJ databases">
        <authorList>
            <person name="Garcia C.E."/>
            <person name="Jarreau D.C."/>
            <person name="Klug H.M."/>
            <person name="Layton S.R."/>
            <person name="Nayek S."/>
            <person name="Bhuiyan S."/>
            <person name="Kim T."/>
            <person name="Hughes L.E."/>
            <person name="Garlena R.A."/>
            <person name="Russell D.A."/>
            <person name="Pope W.H."/>
            <person name="Jacobs-Sera D."/>
            <person name="Hendrix R.W."/>
            <person name="Hatfull G.F."/>
        </authorList>
    </citation>
    <scope>NUCLEOTIDE SEQUENCE [LARGE SCALE GENOMIC DNA]</scope>
</reference>
<keyword evidence="1" id="KW-0489">Methyltransferase</keyword>
<dbReference type="SUPFAM" id="SSF53335">
    <property type="entry name" value="S-adenosyl-L-methionine-dependent methyltransferases"/>
    <property type="match status" value="1"/>
</dbReference>